<reference evidence="1 2" key="1">
    <citation type="journal article" date="2018" name="Sci. Rep.">
        <title>Genomic signatures of local adaptation to the degree of environmental predictability in rotifers.</title>
        <authorList>
            <person name="Franch-Gras L."/>
            <person name="Hahn C."/>
            <person name="Garcia-Roger E.M."/>
            <person name="Carmona M.J."/>
            <person name="Serra M."/>
            <person name="Gomez A."/>
        </authorList>
    </citation>
    <scope>NUCLEOTIDE SEQUENCE [LARGE SCALE GENOMIC DNA]</scope>
    <source>
        <strain evidence="1">HYR1</strain>
    </source>
</reference>
<evidence type="ECO:0000313" key="1">
    <source>
        <dbReference type="EMBL" id="RNA23453.1"/>
    </source>
</evidence>
<accession>A0A3M7RIQ2</accession>
<dbReference type="EMBL" id="REGN01003291">
    <property type="protein sequence ID" value="RNA23453.1"/>
    <property type="molecule type" value="Genomic_DNA"/>
</dbReference>
<gene>
    <name evidence="1" type="ORF">BpHYR1_052876</name>
</gene>
<keyword evidence="2" id="KW-1185">Reference proteome</keyword>
<organism evidence="1 2">
    <name type="scientific">Brachionus plicatilis</name>
    <name type="common">Marine rotifer</name>
    <name type="synonym">Brachionus muelleri</name>
    <dbReference type="NCBI Taxonomy" id="10195"/>
    <lineage>
        <taxon>Eukaryota</taxon>
        <taxon>Metazoa</taxon>
        <taxon>Spiralia</taxon>
        <taxon>Gnathifera</taxon>
        <taxon>Rotifera</taxon>
        <taxon>Eurotatoria</taxon>
        <taxon>Monogononta</taxon>
        <taxon>Pseudotrocha</taxon>
        <taxon>Ploima</taxon>
        <taxon>Brachionidae</taxon>
        <taxon>Brachionus</taxon>
    </lineage>
</organism>
<evidence type="ECO:0000313" key="2">
    <source>
        <dbReference type="Proteomes" id="UP000276133"/>
    </source>
</evidence>
<protein>
    <submittedName>
        <fullName evidence="1">Uncharacterized protein</fullName>
    </submittedName>
</protein>
<name>A0A3M7RIQ2_BRAPC</name>
<sequence>MKVRLNLRDLLRFCNRVIKILIIKKLTRKKKNKINIDNNDSIIVLKEFLFHLYLNFNLPKACHRKKNENPLITN</sequence>
<dbReference type="AlphaFoldDB" id="A0A3M7RIQ2"/>
<proteinExistence type="predicted"/>
<comment type="caution">
    <text evidence="1">The sequence shown here is derived from an EMBL/GenBank/DDBJ whole genome shotgun (WGS) entry which is preliminary data.</text>
</comment>
<dbReference type="Proteomes" id="UP000276133">
    <property type="component" value="Unassembled WGS sequence"/>
</dbReference>